<evidence type="ECO:0000313" key="2">
    <source>
        <dbReference type="Proteomes" id="UP000183997"/>
    </source>
</evidence>
<protein>
    <recommendedName>
        <fullName evidence="3">DUF3892 domain-containing protein</fullName>
    </recommendedName>
</protein>
<accession>A0A1M6PJJ8</accession>
<dbReference type="EMBL" id="FRAR01000006">
    <property type="protein sequence ID" value="SHK08095.1"/>
    <property type="molecule type" value="Genomic_DNA"/>
</dbReference>
<proteinExistence type="predicted"/>
<reference evidence="2" key="1">
    <citation type="submission" date="2016-11" db="EMBL/GenBank/DDBJ databases">
        <authorList>
            <person name="Varghese N."/>
            <person name="Submissions S."/>
        </authorList>
    </citation>
    <scope>NUCLEOTIDE SEQUENCE [LARGE SCALE GENOMIC DNA]</scope>
    <source>
        <strain evidence="2">DSM 10349</strain>
    </source>
</reference>
<organism evidence="1 2">
    <name type="scientific">Desulforamulus aeronauticus DSM 10349</name>
    <dbReference type="NCBI Taxonomy" id="1121421"/>
    <lineage>
        <taxon>Bacteria</taxon>
        <taxon>Bacillati</taxon>
        <taxon>Bacillota</taxon>
        <taxon>Clostridia</taxon>
        <taxon>Eubacteriales</taxon>
        <taxon>Peptococcaceae</taxon>
        <taxon>Desulforamulus</taxon>
    </lineage>
</organism>
<evidence type="ECO:0000313" key="1">
    <source>
        <dbReference type="EMBL" id="SHK08095.1"/>
    </source>
</evidence>
<keyword evidence="2" id="KW-1185">Reference proteome</keyword>
<name>A0A1M6PJJ8_9FIRM</name>
<dbReference type="OrthoDB" id="1911032at2"/>
<dbReference type="Pfam" id="PF13031">
    <property type="entry name" value="DUF3892"/>
    <property type="match status" value="1"/>
</dbReference>
<sequence>MHIMEVKENAAGEITDVMINGNTYSMEQAVKLAKSGELEGVKLSARENGEQYISHFANGMELSQLPRFV</sequence>
<dbReference type="Proteomes" id="UP000183997">
    <property type="component" value="Unassembled WGS sequence"/>
</dbReference>
<dbReference type="STRING" id="1121421.SAMN02745123_00621"/>
<gene>
    <name evidence="1" type="ORF">SAMN02745123_00621</name>
</gene>
<dbReference type="InterPro" id="IPR024997">
    <property type="entry name" value="DUF3892"/>
</dbReference>
<dbReference type="AlphaFoldDB" id="A0A1M6PJJ8"/>
<evidence type="ECO:0008006" key="3">
    <source>
        <dbReference type="Google" id="ProtNLM"/>
    </source>
</evidence>